<evidence type="ECO:0000256" key="1">
    <source>
        <dbReference type="SAM" id="MobiDB-lite"/>
    </source>
</evidence>
<evidence type="ECO:0000313" key="3">
    <source>
        <dbReference type="EMBL" id="KUG57122.1"/>
    </source>
</evidence>
<feature type="transmembrane region" description="Helical" evidence="2">
    <location>
        <begin position="185"/>
        <end position="209"/>
    </location>
</feature>
<dbReference type="Proteomes" id="UP000054837">
    <property type="component" value="Unassembled WGS sequence"/>
</dbReference>
<dbReference type="InterPro" id="IPR027417">
    <property type="entry name" value="P-loop_NTPase"/>
</dbReference>
<dbReference type="AlphaFoldDB" id="A0A0W8IB01"/>
<name>A0A0W8IB01_9MICO</name>
<keyword evidence="2" id="KW-0472">Membrane</keyword>
<feature type="region of interest" description="Disordered" evidence="1">
    <location>
        <begin position="444"/>
        <end position="475"/>
    </location>
</feature>
<keyword evidence="2" id="KW-1133">Transmembrane helix</keyword>
<organism evidence="3 4">
    <name type="scientific">Serinicoccus chungangensis</name>
    <dbReference type="NCBI Taxonomy" id="767452"/>
    <lineage>
        <taxon>Bacteria</taxon>
        <taxon>Bacillati</taxon>
        <taxon>Actinomycetota</taxon>
        <taxon>Actinomycetes</taxon>
        <taxon>Micrococcales</taxon>
        <taxon>Ornithinimicrobiaceae</taxon>
        <taxon>Serinicoccus</taxon>
    </lineage>
</organism>
<keyword evidence="2" id="KW-0812">Transmembrane</keyword>
<dbReference type="Gene3D" id="3.40.50.300">
    <property type="entry name" value="P-loop containing nucleotide triphosphate hydrolases"/>
    <property type="match status" value="1"/>
</dbReference>
<dbReference type="PANTHER" id="PTHR32309">
    <property type="entry name" value="TYROSINE-PROTEIN KINASE"/>
    <property type="match status" value="1"/>
</dbReference>
<evidence type="ECO:0008006" key="5">
    <source>
        <dbReference type="Google" id="ProtNLM"/>
    </source>
</evidence>
<sequence length="475" mass="51018">MSILINPLEGNAFSPLGRGDELINMRTEAELVRSMAVAEIANDSLTNTLEPEEVFEGLSVSTPENTQLLDLEYVSDSEEEAVERVSVIGQAFLEYRRVRAQSQADAQTSSVKQQIEQRLEEREEASVELRDLEPGSVDAGSLSDQVASLTAQIDLLRARLIDLETVPQDPGEVVTPATADAPPPIPIAVLFGLIGLTGATVTALGLALLSVRAAGRIHQPDDLGPIGIQLLGEIEAENRVTDYASLAAYKPSESARRLRNRLLSMTDSRSFSLLLSSPTGESCEDNTALALAQAFAAAEIPTVLIDVTSALPSDPDAQGATVEGISDILDGAMSRDALSTFATRHLQVIGAGNEGPGSQDSYLAPAMVELLRQYRADGKVVIFRSFEVHDVSTVGLASLVDYFVLQIHEGITTRRTVTSCVAECQTFPSRFLGVVYIHGESLDQQSRPPIKPRHLRRKPGEPPLAGPTDSDASLR</sequence>
<dbReference type="EMBL" id="LQBL01000008">
    <property type="protein sequence ID" value="KUG57122.1"/>
    <property type="molecule type" value="Genomic_DNA"/>
</dbReference>
<comment type="caution">
    <text evidence="3">The sequence shown here is derived from an EMBL/GenBank/DDBJ whole genome shotgun (WGS) entry which is preliminary data.</text>
</comment>
<feature type="compositionally biased region" description="Basic and acidic residues" evidence="1">
    <location>
        <begin position="115"/>
        <end position="129"/>
    </location>
</feature>
<dbReference type="STRING" id="767452.AVL62_15125"/>
<evidence type="ECO:0000256" key="2">
    <source>
        <dbReference type="SAM" id="Phobius"/>
    </source>
</evidence>
<protein>
    <recommendedName>
        <fullName evidence="5">Polysaccharide chain length determinant N-terminal domain-containing protein</fullName>
    </recommendedName>
</protein>
<accession>A0A0W8IB01</accession>
<dbReference type="InterPro" id="IPR050445">
    <property type="entry name" value="Bact_polysacc_biosynth/exp"/>
</dbReference>
<evidence type="ECO:0000313" key="4">
    <source>
        <dbReference type="Proteomes" id="UP000054837"/>
    </source>
</evidence>
<dbReference type="PANTHER" id="PTHR32309:SF31">
    <property type="entry name" value="CAPSULAR EXOPOLYSACCHARIDE FAMILY"/>
    <property type="match status" value="1"/>
</dbReference>
<proteinExistence type="predicted"/>
<reference evidence="3 4" key="1">
    <citation type="submission" date="2015-12" db="EMBL/GenBank/DDBJ databases">
        <title>Serinicoccus chungangenesis strain CD08_5 genome sequencing and assembly.</title>
        <authorList>
            <person name="Chander A.M."/>
            <person name="Kaur G."/>
            <person name="Nair G.R."/>
            <person name="Dhawan D.K."/>
            <person name="Kochhar R.K."/>
            <person name="Mayilraj S."/>
            <person name="Bhadada S.K."/>
        </authorList>
    </citation>
    <scope>NUCLEOTIDE SEQUENCE [LARGE SCALE GENOMIC DNA]</scope>
    <source>
        <strain evidence="3 4">CD08_5</strain>
    </source>
</reference>
<feature type="region of interest" description="Disordered" evidence="1">
    <location>
        <begin position="106"/>
        <end position="129"/>
    </location>
</feature>
<gene>
    <name evidence="3" type="ORF">AVL62_15125</name>
</gene>
<keyword evidence="4" id="KW-1185">Reference proteome</keyword>